<keyword evidence="2" id="KW-1185">Reference proteome</keyword>
<evidence type="ECO:0000313" key="1">
    <source>
        <dbReference type="EMBL" id="KAE8327016.1"/>
    </source>
</evidence>
<name>A0A5N6X3W3_9EURO</name>
<organism evidence="1 2">
    <name type="scientific">Aspergillus sergii</name>
    <dbReference type="NCBI Taxonomy" id="1034303"/>
    <lineage>
        <taxon>Eukaryota</taxon>
        <taxon>Fungi</taxon>
        <taxon>Dikarya</taxon>
        <taxon>Ascomycota</taxon>
        <taxon>Pezizomycotina</taxon>
        <taxon>Eurotiomycetes</taxon>
        <taxon>Eurotiomycetidae</taxon>
        <taxon>Eurotiales</taxon>
        <taxon>Aspergillaceae</taxon>
        <taxon>Aspergillus</taxon>
        <taxon>Aspergillus subgen. Circumdati</taxon>
    </lineage>
</organism>
<accession>A0A5N6X3W3</accession>
<dbReference type="EMBL" id="ML741795">
    <property type="protein sequence ID" value="KAE8327016.1"/>
    <property type="molecule type" value="Genomic_DNA"/>
</dbReference>
<proteinExistence type="predicted"/>
<reference evidence="2" key="1">
    <citation type="submission" date="2019-04" db="EMBL/GenBank/DDBJ databases">
        <title>Friends and foes A comparative genomics studyof 23 Aspergillus species from section Flavi.</title>
        <authorList>
            <consortium name="DOE Joint Genome Institute"/>
            <person name="Kjaerbolling I."/>
            <person name="Vesth T."/>
            <person name="Frisvad J.C."/>
            <person name="Nybo J.L."/>
            <person name="Theobald S."/>
            <person name="Kildgaard S."/>
            <person name="Isbrandt T."/>
            <person name="Kuo A."/>
            <person name="Sato A."/>
            <person name="Lyhne E.K."/>
            <person name="Kogle M.E."/>
            <person name="Wiebenga A."/>
            <person name="Kun R.S."/>
            <person name="Lubbers R.J."/>
            <person name="Makela M.R."/>
            <person name="Barry K."/>
            <person name="Chovatia M."/>
            <person name="Clum A."/>
            <person name="Daum C."/>
            <person name="Haridas S."/>
            <person name="He G."/>
            <person name="LaButti K."/>
            <person name="Lipzen A."/>
            <person name="Mondo S."/>
            <person name="Riley R."/>
            <person name="Salamov A."/>
            <person name="Simmons B.A."/>
            <person name="Magnuson J.K."/>
            <person name="Henrissat B."/>
            <person name="Mortensen U.H."/>
            <person name="Larsen T.O."/>
            <person name="Devries R.P."/>
            <person name="Grigoriev I.V."/>
            <person name="Machida M."/>
            <person name="Baker S.E."/>
            <person name="Andersen M.R."/>
        </authorList>
    </citation>
    <scope>NUCLEOTIDE SEQUENCE [LARGE SCALE GENOMIC DNA]</scope>
    <source>
        <strain evidence="2">CBS 130017</strain>
    </source>
</reference>
<evidence type="ECO:0000313" key="2">
    <source>
        <dbReference type="Proteomes" id="UP000325945"/>
    </source>
</evidence>
<protein>
    <submittedName>
        <fullName evidence="1">Uncharacterized protein</fullName>
    </submittedName>
</protein>
<gene>
    <name evidence="1" type="ORF">BDV39DRAFT_176106</name>
</gene>
<dbReference type="Proteomes" id="UP000325945">
    <property type="component" value="Unassembled WGS sequence"/>
</dbReference>
<sequence>MLHLWRSATTNSMASASTLTIMTHLGDAWRVKRDRVWSSSKLLEPYIKQHRGVKWEDYKCWIAEQIDAIPEGGCSYTLRAVHGMLSGTT</sequence>
<dbReference type="AlphaFoldDB" id="A0A5N6X3W3"/>